<keyword evidence="2" id="KW-0805">Transcription regulation</keyword>
<proteinExistence type="inferred from homology"/>
<dbReference type="PROSITE" id="PS50931">
    <property type="entry name" value="HTH_LYSR"/>
    <property type="match status" value="1"/>
</dbReference>
<evidence type="ECO:0000256" key="4">
    <source>
        <dbReference type="ARBA" id="ARBA00023163"/>
    </source>
</evidence>
<dbReference type="Proteomes" id="UP001523565">
    <property type="component" value="Unassembled WGS sequence"/>
</dbReference>
<dbReference type="SUPFAM" id="SSF53850">
    <property type="entry name" value="Periplasmic binding protein-like II"/>
    <property type="match status" value="1"/>
</dbReference>
<dbReference type="Pfam" id="PF00126">
    <property type="entry name" value="HTH_1"/>
    <property type="match status" value="1"/>
</dbReference>
<evidence type="ECO:0000313" key="6">
    <source>
        <dbReference type="EMBL" id="MCP1110093.1"/>
    </source>
</evidence>
<keyword evidence="3" id="KW-0238">DNA-binding</keyword>
<dbReference type="Gene3D" id="1.10.10.10">
    <property type="entry name" value="Winged helix-like DNA-binding domain superfamily/Winged helix DNA-binding domain"/>
    <property type="match status" value="1"/>
</dbReference>
<dbReference type="SUPFAM" id="SSF46785">
    <property type="entry name" value="Winged helix' DNA-binding domain"/>
    <property type="match status" value="1"/>
</dbReference>
<evidence type="ECO:0000256" key="2">
    <source>
        <dbReference type="ARBA" id="ARBA00023015"/>
    </source>
</evidence>
<feature type="domain" description="HTH lysR-type" evidence="5">
    <location>
        <begin position="3"/>
        <end position="60"/>
    </location>
</feature>
<comment type="similarity">
    <text evidence="1">Belongs to the LysR transcriptional regulatory family.</text>
</comment>
<dbReference type="Gene3D" id="3.40.190.290">
    <property type="match status" value="1"/>
</dbReference>
<evidence type="ECO:0000313" key="7">
    <source>
        <dbReference type="Proteomes" id="UP001523565"/>
    </source>
</evidence>
<dbReference type="Pfam" id="PF03466">
    <property type="entry name" value="LysR_substrate"/>
    <property type="match status" value="1"/>
</dbReference>
<accession>A0ABT1EHC3</accession>
<dbReference type="RefSeq" id="WP_262068975.1">
    <property type="nucleotide sequence ID" value="NZ_JAMXOC010000009.1"/>
</dbReference>
<dbReference type="PRINTS" id="PR00039">
    <property type="entry name" value="HTHLYSR"/>
</dbReference>
<evidence type="ECO:0000256" key="3">
    <source>
        <dbReference type="ARBA" id="ARBA00023125"/>
    </source>
</evidence>
<dbReference type="InterPro" id="IPR036390">
    <property type="entry name" value="WH_DNA-bd_sf"/>
</dbReference>
<organism evidence="6 7">
    <name type="scientific">Ohessyouella blattaphilus</name>
    <dbReference type="NCBI Taxonomy" id="2949333"/>
    <lineage>
        <taxon>Bacteria</taxon>
        <taxon>Bacillati</taxon>
        <taxon>Bacillota</taxon>
        <taxon>Clostridia</taxon>
        <taxon>Lachnospirales</taxon>
        <taxon>Lachnospiraceae</taxon>
        <taxon>Ohessyouella</taxon>
    </lineage>
</organism>
<dbReference type="PANTHER" id="PTHR30126">
    <property type="entry name" value="HTH-TYPE TRANSCRIPTIONAL REGULATOR"/>
    <property type="match status" value="1"/>
</dbReference>
<reference evidence="6 7" key="1">
    <citation type="journal article" date="2022" name="Genome Biol. Evol.">
        <title>Host diet, physiology and behaviors set the stage for Lachnospiraceae cladogenesis.</title>
        <authorList>
            <person name="Vera-Ponce De Leon A."/>
            <person name="Schneider M."/>
            <person name="Jahnes B.C."/>
            <person name="Sadowski V."/>
            <person name="Camuy-Velez L.A."/>
            <person name="Duan J."/>
            <person name="Sabree Z.L."/>
        </authorList>
    </citation>
    <scope>NUCLEOTIDE SEQUENCE [LARGE SCALE GENOMIC DNA]</scope>
    <source>
        <strain evidence="6 7">PAL227</strain>
    </source>
</reference>
<dbReference type="EMBL" id="JAMZFV010000009">
    <property type="protein sequence ID" value="MCP1110093.1"/>
    <property type="molecule type" value="Genomic_DNA"/>
</dbReference>
<comment type="caution">
    <text evidence="6">The sequence shown here is derived from an EMBL/GenBank/DDBJ whole genome shotgun (WGS) entry which is preliminary data.</text>
</comment>
<protein>
    <submittedName>
        <fullName evidence="6">LysR family transcriptional regulator</fullName>
    </submittedName>
</protein>
<dbReference type="CDD" id="cd05466">
    <property type="entry name" value="PBP2_LTTR_substrate"/>
    <property type="match status" value="1"/>
</dbReference>
<sequence>MEVNYELYKVFYTVAKLLSFSEAASELCLSQSAVSQSVKALETKLGKTLFARSTKKVSLTGDGELLMTHIEPAIEFIRRGEEILLDESAGRIRLAASDTICRYFLVPYLKRFHKRHPGVHLQIINATSAGCLELLKKNKVDLIVINHTKENHLSPYDAQVVKEFQDVFVAGSEYQDLSTKTLTFHTLQEQGLLMLDKNSTTSAFLHNEFQKNGLDLLPAIEISSNDLLLDLAKINLGIAFVPDYCLSGNDKGLFVLKTKERLPTRQLAVVYNPLQTNELTRDLII</sequence>
<dbReference type="InterPro" id="IPR036388">
    <property type="entry name" value="WH-like_DNA-bd_sf"/>
</dbReference>
<evidence type="ECO:0000256" key="1">
    <source>
        <dbReference type="ARBA" id="ARBA00009437"/>
    </source>
</evidence>
<gene>
    <name evidence="6" type="ORF">NK118_07510</name>
</gene>
<keyword evidence="7" id="KW-1185">Reference proteome</keyword>
<dbReference type="PANTHER" id="PTHR30126:SF64">
    <property type="entry name" value="HTH-TYPE TRANSCRIPTIONAL REGULATOR CITR"/>
    <property type="match status" value="1"/>
</dbReference>
<dbReference type="InterPro" id="IPR005119">
    <property type="entry name" value="LysR_subst-bd"/>
</dbReference>
<evidence type="ECO:0000259" key="5">
    <source>
        <dbReference type="PROSITE" id="PS50931"/>
    </source>
</evidence>
<dbReference type="InterPro" id="IPR000847">
    <property type="entry name" value="LysR_HTH_N"/>
</dbReference>
<keyword evidence="4" id="KW-0804">Transcription</keyword>
<name>A0ABT1EHC3_9FIRM</name>